<gene>
    <name evidence="2" type="ORF">FB389_0811</name>
</gene>
<dbReference type="GO" id="GO:0016829">
    <property type="term" value="F:lyase activity"/>
    <property type="evidence" value="ECO:0007669"/>
    <property type="project" value="UniProtKB-KW"/>
</dbReference>
<evidence type="ECO:0000313" key="3">
    <source>
        <dbReference type="Proteomes" id="UP000316181"/>
    </source>
</evidence>
<dbReference type="InterPro" id="IPR001544">
    <property type="entry name" value="Aminotrans_IV"/>
</dbReference>
<dbReference type="RefSeq" id="WP_142111472.1">
    <property type="nucleotide sequence ID" value="NZ_BAAATB010000002.1"/>
</dbReference>
<dbReference type="PANTHER" id="PTHR42743:SF11">
    <property type="entry name" value="AMINODEOXYCHORISMATE LYASE"/>
    <property type="match status" value="1"/>
</dbReference>
<accession>A0A542SNG1</accession>
<dbReference type="Gene3D" id="3.30.470.10">
    <property type="match status" value="1"/>
</dbReference>
<dbReference type="InterPro" id="IPR050571">
    <property type="entry name" value="Class-IV_PLP-Dep_Aminotrnsfr"/>
</dbReference>
<evidence type="ECO:0000313" key="2">
    <source>
        <dbReference type="EMBL" id="TQK76153.1"/>
    </source>
</evidence>
<keyword evidence="3" id="KW-1185">Reference proteome</keyword>
<comment type="similarity">
    <text evidence="1">Belongs to the class-IV pyridoxal-phosphate-dependent aminotransferase family.</text>
</comment>
<protein>
    <submittedName>
        <fullName evidence="2">4-amino-4-deoxychorismate lyase</fullName>
    </submittedName>
</protein>
<dbReference type="SUPFAM" id="SSF56752">
    <property type="entry name" value="D-aminoacid aminotransferase-like PLP-dependent enzymes"/>
    <property type="match status" value="1"/>
</dbReference>
<dbReference type="GO" id="GO:0005829">
    <property type="term" value="C:cytosol"/>
    <property type="evidence" value="ECO:0007669"/>
    <property type="project" value="TreeGrafter"/>
</dbReference>
<dbReference type="EMBL" id="VFNV01000001">
    <property type="protein sequence ID" value="TQK76153.1"/>
    <property type="molecule type" value="Genomic_DNA"/>
</dbReference>
<name>A0A542SNG1_9MICO</name>
<dbReference type="InterPro" id="IPR043131">
    <property type="entry name" value="BCAT-like_N"/>
</dbReference>
<dbReference type="AlphaFoldDB" id="A0A542SNG1"/>
<proteinExistence type="inferred from homology"/>
<evidence type="ECO:0000256" key="1">
    <source>
        <dbReference type="ARBA" id="ARBA00009320"/>
    </source>
</evidence>
<dbReference type="Gene3D" id="3.20.10.10">
    <property type="entry name" value="D-amino Acid Aminotransferase, subunit A, domain 2"/>
    <property type="match status" value="1"/>
</dbReference>
<dbReference type="Pfam" id="PF01063">
    <property type="entry name" value="Aminotran_4"/>
    <property type="match status" value="1"/>
</dbReference>
<dbReference type="InterPro" id="IPR043132">
    <property type="entry name" value="BCAT-like_C"/>
</dbReference>
<sequence length="291" mass="30988">MSQQALVLVTTPVAGIESASAFKVVDPATFHISAMDLAVTRGDGIFDVFGVRDGAPVNMDAHLARFARSAAMLDLPAPLESAWRPAIEAAIEAFGPGYGAVKLVMSRGIEGCGVPTGFIYVWSVEDEAALDLSGGISVVTLDRGYRHDVALTSPWLLQGAKTLSYAVNKSALREAARRGFDDVLFVSSDGYLLEGPTSSLILRIDGELFTPKHDLGILPGTTQIASFQVANSLGLTAREELLAVDALDRADAAWLTSSIRGAVPLRKVDDREYEIDSDLTARLNATVIRPS</sequence>
<dbReference type="GO" id="GO:0046394">
    <property type="term" value="P:carboxylic acid biosynthetic process"/>
    <property type="evidence" value="ECO:0007669"/>
    <property type="project" value="UniProtKB-ARBA"/>
</dbReference>
<dbReference type="Proteomes" id="UP000316181">
    <property type="component" value="Unassembled WGS sequence"/>
</dbReference>
<dbReference type="NCBIfam" id="NF005888">
    <property type="entry name" value="PRK07849.1-3"/>
    <property type="match status" value="1"/>
</dbReference>
<dbReference type="OrthoDB" id="3199344at2"/>
<keyword evidence="2" id="KW-0456">Lyase</keyword>
<comment type="caution">
    <text evidence="2">The sequence shown here is derived from an EMBL/GenBank/DDBJ whole genome shotgun (WGS) entry which is preliminary data.</text>
</comment>
<reference evidence="2 3" key="1">
    <citation type="submission" date="2019-06" db="EMBL/GenBank/DDBJ databases">
        <title>Sequencing the genomes of 1000 actinobacteria strains.</title>
        <authorList>
            <person name="Klenk H.-P."/>
        </authorList>
    </citation>
    <scope>NUCLEOTIDE SEQUENCE [LARGE SCALE GENOMIC DNA]</scope>
    <source>
        <strain evidence="2 3">DSM 10596</strain>
    </source>
</reference>
<dbReference type="PANTHER" id="PTHR42743">
    <property type="entry name" value="AMINO-ACID AMINOTRANSFERASE"/>
    <property type="match status" value="1"/>
</dbReference>
<organism evidence="2 3">
    <name type="scientific">Rarobacter incanus</name>
    <dbReference type="NCBI Taxonomy" id="153494"/>
    <lineage>
        <taxon>Bacteria</taxon>
        <taxon>Bacillati</taxon>
        <taxon>Actinomycetota</taxon>
        <taxon>Actinomycetes</taxon>
        <taxon>Micrococcales</taxon>
        <taxon>Rarobacteraceae</taxon>
        <taxon>Rarobacter</taxon>
    </lineage>
</organism>
<dbReference type="InterPro" id="IPR036038">
    <property type="entry name" value="Aminotransferase-like"/>
</dbReference>